<dbReference type="Proteomes" id="UP000315115">
    <property type="component" value="Chromosome 2"/>
</dbReference>
<dbReference type="EC" id="2.7.7.65" evidence="1"/>
<dbReference type="CDD" id="cd13706">
    <property type="entry name" value="PBP2_HisK_like_1"/>
    <property type="match status" value="1"/>
</dbReference>
<dbReference type="Pfam" id="PF00497">
    <property type="entry name" value="SBP_bac_3"/>
    <property type="match status" value="1"/>
</dbReference>
<dbReference type="SUPFAM" id="SSF53850">
    <property type="entry name" value="Periplasmic binding protein-like II"/>
    <property type="match status" value="1"/>
</dbReference>
<accession>A0A510IF56</accession>
<evidence type="ECO:0000313" key="5">
    <source>
        <dbReference type="Proteomes" id="UP000315115"/>
    </source>
</evidence>
<dbReference type="PANTHER" id="PTHR45138">
    <property type="entry name" value="REGULATORY COMPONENTS OF SENSORY TRANSDUCTION SYSTEM"/>
    <property type="match status" value="1"/>
</dbReference>
<proteinExistence type="predicted"/>
<gene>
    <name evidence="4" type="ORF">VroAM7_48300</name>
</gene>
<dbReference type="NCBIfam" id="TIGR00254">
    <property type="entry name" value="GGDEF"/>
    <property type="match status" value="1"/>
</dbReference>
<dbReference type="GO" id="GO:1902201">
    <property type="term" value="P:negative regulation of bacterial-type flagellum-dependent cell motility"/>
    <property type="evidence" value="ECO:0007669"/>
    <property type="project" value="TreeGrafter"/>
</dbReference>
<dbReference type="GO" id="GO:0005886">
    <property type="term" value="C:plasma membrane"/>
    <property type="evidence" value="ECO:0007669"/>
    <property type="project" value="TreeGrafter"/>
</dbReference>
<dbReference type="InterPro" id="IPR001638">
    <property type="entry name" value="Solute-binding_3/MltF_N"/>
</dbReference>
<dbReference type="InterPro" id="IPR029787">
    <property type="entry name" value="Nucleotide_cyclase"/>
</dbReference>
<dbReference type="SUPFAM" id="SSF55073">
    <property type="entry name" value="Nucleotide cyclase"/>
    <property type="match status" value="1"/>
</dbReference>
<dbReference type="EMBL" id="AP019799">
    <property type="protein sequence ID" value="BBL92177.1"/>
    <property type="molecule type" value="Genomic_DNA"/>
</dbReference>
<feature type="transmembrane region" description="Helical" evidence="2">
    <location>
        <begin position="265"/>
        <end position="286"/>
    </location>
</feature>
<dbReference type="Pfam" id="PF00990">
    <property type="entry name" value="GGDEF"/>
    <property type="match status" value="1"/>
</dbReference>
<dbReference type="PANTHER" id="PTHR45138:SF5">
    <property type="entry name" value="BIFUNCTIONAL PERIPLASMIC SUBSTRATE BINDING PROTEIN_CYTOPLASMIC DIGUANYLATE CYCLASE"/>
    <property type="match status" value="1"/>
</dbReference>
<sequence length="480" mass="54203">MMLYVHKVLTRLKIGRFYLVLLLAIFLPCFSYAHVTESNALVVANSKAWKPFSYLTEDGEPAGILIDYWKAYSEKNHVRVEFLLLDWDESLRAVEEGKAHIHAGLIYSKPRDEYLEFGAVIMPIDTQLYLATELVGLNIQEALRGNSDTKIGVVKGGYEEYFITNKYPDIEVNSYENNELLLKAAARQEIKMFIADEQVVNFHSATSNVIFSFVPVMHLYSRDLRIAASESSPISIGALSRQFENIPHSEKDRIINRWTNIQRVYPMYLLPLTIVLFSAAAMFHIFSLRKTVRQKTKELTLANKKLLELTLTDPLTKLQNRRHFIEQLSRYSAGGINLTLMIFDIDDFKSVNDRFGHICGDEVILSVANTAKKKMPAEVSLARIGGEEFAIISSRLTEARARQLAEELCIAIAANAVMIDEHVVKVSVSLGCAFYPEFDSPLSLADADALMYQAKSAGKNCAVFQCVRRDNVAPLLRKAE</sequence>
<feature type="domain" description="GGDEF" evidence="3">
    <location>
        <begin position="336"/>
        <end position="467"/>
    </location>
</feature>
<dbReference type="AlphaFoldDB" id="A0A510IF56"/>
<dbReference type="PROSITE" id="PS50887">
    <property type="entry name" value="GGDEF"/>
    <property type="match status" value="1"/>
</dbReference>
<dbReference type="RefSeq" id="WP_143694167.1">
    <property type="nucleotide sequence ID" value="NZ_AP019799.1"/>
</dbReference>
<dbReference type="SMART" id="SM00062">
    <property type="entry name" value="PBPb"/>
    <property type="match status" value="1"/>
</dbReference>
<organism evidence="4 5">
    <name type="scientific">Vibrio rotiferianus</name>
    <dbReference type="NCBI Taxonomy" id="190895"/>
    <lineage>
        <taxon>Bacteria</taxon>
        <taxon>Pseudomonadati</taxon>
        <taxon>Pseudomonadota</taxon>
        <taxon>Gammaproteobacteria</taxon>
        <taxon>Vibrionales</taxon>
        <taxon>Vibrionaceae</taxon>
        <taxon>Vibrio</taxon>
    </lineage>
</organism>
<evidence type="ECO:0000259" key="3">
    <source>
        <dbReference type="PROSITE" id="PS50887"/>
    </source>
</evidence>
<dbReference type="GO" id="GO:0052621">
    <property type="term" value="F:diguanylate cyclase activity"/>
    <property type="evidence" value="ECO:0007669"/>
    <property type="project" value="UniProtKB-EC"/>
</dbReference>
<evidence type="ECO:0000313" key="4">
    <source>
        <dbReference type="EMBL" id="BBL92177.1"/>
    </source>
</evidence>
<evidence type="ECO:0000256" key="1">
    <source>
        <dbReference type="ARBA" id="ARBA00012528"/>
    </source>
</evidence>
<dbReference type="GO" id="GO:0043709">
    <property type="term" value="P:cell adhesion involved in single-species biofilm formation"/>
    <property type="evidence" value="ECO:0007669"/>
    <property type="project" value="TreeGrafter"/>
</dbReference>
<dbReference type="InterPro" id="IPR050469">
    <property type="entry name" value="Diguanylate_Cyclase"/>
</dbReference>
<name>A0A510IF56_9VIBR</name>
<dbReference type="CDD" id="cd01949">
    <property type="entry name" value="GGDEF"/>
    <property type="match status" value="1"/>
</dbReference>
<protein>
    <recommendedName>
        <fullName evidence="1">diguanylate cyclase</fullName>
        <ecNumber evidence="1">2.7.7.65</ecNumber>
    </recommendedName>
</protein>
<dbReference type="SMART" id="SM00267">
    <property type="entry name" value="GGDEF"/>
    <property type="match status" value="1"/>
</dbReference>
<dbReference type="InterPro" id="IPR043128">
    <property type="entry name" value="Rev_trsase/Diguanyl_cyclase"/>
</dbReference>
<keyword evidence="2" id="KW-1133">Transmembrane helix</keyword>
<reference evidence="5" key="1">
    <citation type="submission" date="2019-07" db="EMBL/GenBank/DDBJ databases">
        <title>Complete Genome Sequences of Vibrion rotiferianus strain AM7.</title>
        <authorList>
            <person name="Miyazaki K."/>
            <person name="Wiseschart A."/>
            <person name="Pootanakit K."/>
            <person name="Ishimori K."/>
            <person name="Kitahara K."/>
        </authorList>
    </citation>
    <scope>NUCLEOTIDE SEQUENCE [LARGE SCALE GENOMIC DNA]</scope>
    <source>
        <strain evidence="5">AM7</strain>
    </source>
</reference>
<evidence type="ECO:0000256" key="2">
    <source>
        <dbReference type="SAM" id="Phobius"/>
    </source>
</evidence>
<keyword evidence="2" id="KW-0472">Membrane</keyword>
<dbReference type="InterPro" id="IPR000160">
    <property type="entry name" value="GGDEF_dom"/>
</dbReference>
<dbReference type="Gene3D" id="3.30.70.270">
    <property type="match status" value="1"/>
</dbReference>
<keyword evidence="2" id="KW-0812">Transmembrane</keyword>
<dbReference type="Gene3D" id="3.40.190.10">
    <property type="entry name" value="Periplasmic binding protein-like II"/>
    <property type="match status" value="2"/>
</dbReference>